<accession>A0A7L4ZSV9</accession>
<proteinExistence type="predicted"/>
<keyword evidence="2" id="KW-1185">Reference proteome</keyword>
<reference evidence="1 2" key="1">
    <citation type="submission" date="2019-09" db="EMBL/GenBank/DDBJ databases">
        <title>Genome sequence of Hymenobacter sp. M3.</title>
        <authorList>
            <person name="Srinivasan S."/>
        </authorList>
    </citation>
    <scope>NUCLEOTIDE SEQUENCE [LARGE SCALE GENOMIC DNA]</scope>
    <source>
        <strain evidence="1 2">M3</strain>
    </source>
</reference>
<evidence type="ECO:0000313" key="1">
    <source>
        <dbReference type="EMBL" id="KAA9327188.1"/>
    </source>
</evidence>
<sequence>MHLLFVPLLGFGQATEMGVTAFASAGTGGAAAAGPTSLRAARHPNGVQITWVAEPGKAVGHFEVQRSADGQTFAPIGVVPAASNSSAVFTYHDAASPAAEAYYRLRLLSTKGTSTLWPSVAVPKAGAVAANPITEPVYDKMHLDLGAEALPWRLLNAKGQLLQQGTATGALDISFTRFPVGTYTLELRRGTQRESHKVVHLR</sequence>
<dbReference type="Gene3D" id="2.60.40.10">
    <property type="entry name" value="Immunoglobulins"/>
    <property type="match status" value="1"/>
</dbReference>
<protein>
    <submittedName>
        <fullName evidence="1">T9SS type A sorting domain-containing protein</fullName>
    </submittedName>
</protein>
<gene>
    <name evidence="1" type="ORF">F0P96_18295</name>
</gene>
<dbReference type="RefSeq" id="WP_151080418.1">
    <property type="nucleotide sequence ID" value="NZ_CP047647.1"/>
</dbReference>
<evidence type="ECO:0000313" key="2">
    <source>
        <dbReference type="Proteomes" id="UP000326380"/>
    </source>
</evidence>
<name>A0A7L4ZSV9_9BACT</name>
<dbReference type="InterPro" id="IPR013783">
    <property type="entry name" value="Ig-like_fold"/>
</dbReference>
<dbReference type="AlphaFoldDB" id="A0A7L4ZSV9"/>
<organism evidence="1 2">
    <name type="scientific">Hymenobacter busanensis</name>
    <dbReference type="NCBI Taxonomy" id="2607656"/>
    <lineage>
        <taxon>Bacteria</taxon>
        <taxon>Pseudomonadati</taxon>
        <taxon>Bacteroidota</taxon>
        <taxon>Cytophagia</taxon>
        <taxon>Cytophagales</taxon>
        <taxon>Hymenobacteraceae</taxon>
        <taxon>Hymenobacter</taxon>
    </lineage>
</organism>
<dbReference type="Proteomes" id="UP000326380">
    <property type="component" value="Unassembled WGS sequence"/>
</dbReference>
<dbReference type="EMBL" id="VTWU01000007">
    <property type="protein sequence ID" value="KAA9327188.1"/>
    <property type="molecule type" value="Genomic_DNA"/>
</dbReference>
<comment type="caution">
    <text evidence="1">The sequence shown here is derived from an EMBL/GenBank/DDBJ whole genome shotgun (WGS) entry which is preliminary data.</text>
</comment>